<dbReference type="InterPro" id="IPR004589">
    <property type="entry name" value="DNA_helicase_ATP-dep_RecQ"/>
</dbReference>
<dbReference type="GO" id="GO:0005737">
    <property type="term" value="C:cytoplasm"/>
    <property type="evidence" value="ECO:0000318"/>
    <property type="project" value="GO_Central"/>
</dbReference>
<evidence type="ECO:0000256" key="6">
    <source>
        <dbReference type="ARBA" id="ARBA00022840"/>
    </source>
</evidence>
<evidence type="ECO:0000259" key="12">
    <source>
        <dbReference type="PROSITE" id="PS51192"/>
    </source>
</evidence>
<dbReference type="InterPro" id="IPR014001">
    <property type="entry name" value="Helicase_ATP-bd"/>
</dbReference>
<evidence type="ECO:0000256" key="7">
    <source>
        <dbReference type="ARBA" id="ARBA00023125"/>
    </source>
</evidence>
<evidence type="ECO:0000256" key="4">
    <source>
        <dbReference type="ARBA" id="ARBA00022801"/>
    </source>
</evidence>
<dbReference type="SMART" id="SM00487">
    <property type="entry name" value="DEXDc"/>
    <property type="match status" value="1"/>
</dbReference>
<evidence type="ECO:0000313" key="15">
    <source>
        <dbReference type="RefSeq" id="XP_035689163.1"/>
    </source>
</evidence>
<dbReference type="GO" id="GO:0005634">
    <property type="term" value="C:nucleus"/>
    <property type="evidence" value="ECO:0000318"/>
    <property type="project" value="GO_Central"/>
</dbReference>
<dbReference type="Pfam" id="PF00270">
    <property type="entry name" value="DEAD"/>
    <property type="match status" value="1"/>
</dbReference>
<keyword evidence="5 11" id="KW-0347">Helicase</keyword>
<dbReference type="Gene3D" id="1.10.10.10">
    <property type="entry name" value="Winged helix-like DNA-binding domain superfamily/Winged helix DNA-binding domain"/>
    <property type="match status" value="1"/>
</dbReference>
<gene>
    <name evidence="15" type="primary">LOC118424337</name>
</gene>
<dbReference type="PROSITE" id="PS51192">
    <property type="entry name" value="HELICASE_ATP_BIND_1"/>
    <property type="match status" value="1"/>
</dbReference>
<keyword evidence="3 11" id="KW-0547">Nucleotide-binding</keyword>
<organism evidence="14 15">
    <name type="scientific">Branchiostoma floridae</name>
    <name type="common">Florida lancelet</name>
    <name type="synonym">Amphioxus</name>
    <dbReference type="NCBI Taxonomy" id="7739"/>
    <lineage>
        <taxon>Eukaryota</taxon>
        <taxon>Metazoa</taxon>
        <taxon>Chordata</taxon>
        <taxon>Cephalochordata</taxon>
        <taxon>Leptocardii</taxon>
        <taxon>Amphioxiformes</taxon>
        <taxon>Branchiostomatidae</taxon>
        <taxon>Branchiostoma</taxon>
    </lineage>
</organism>
<feature type="domain" description="Helicase C-terminal" evidence="13">
    <location>
        <begin position="429"/>
        <end position="586"/>
    </location>
</feature>
<dbReference type="Pfam" id="PF00271">
    <property type="entry name" value="Helicase_C"/>
    <property type="match status" value="1"/>
</dbReference>
<dbReference type="EC" id="5.6.2.4" evidence="11"/>
<accession>A0A9J7LV85</accession>
<proteinExistence type="inferred from homology"/>
<reference evidence="15" key="2">
    <citation type="submission" date="2025-08" db="UniProtKB">
        <authorList>
            <consortium name="RefSeq"/>
        </authorList>
    </citation>
    <scope>IDENTIFICATION</scope>
    <source>
        <strain evidence="15">S238N-H82</strain>
        <tissue evidence="15">Testes</tissue>
    </source>
</reference>
<dbReference type="InterPro" id="IPR036388">
    <property type="entry name" value="WH-like_DNA-bd_sf"/>
</dbReference>
<dbReference type="PANTHER" id="PTHR13710:SF153">
    <property type="entry name" value="RECQ-LIKE DNA HELICASE BLM"/>
    <property type="match status" value="1"/>
</dbReference>
<evidence type="ECO:0000256" key="9">
    <source>
        <dbReference type="ARBA" id="ARBA00023242"/>
    </source>
</evidence>
<dbReference type="InterPro" id="IPR027417">
    <property type="entry name" value="P-loop_NTPase"/>
</dbReference>
<sequence length="737" mass="81686">MAACGENVGKERKNMDSACRASREGRVPCPHKDCLGNGEFYVSGAGLDVHYRARHGSKPDGNTEKAAEKMLHRLCFAEMKEKLLEIEASEQAGEEYTVTSVALTAKITATRPEQAAKKAGIILHAGGFLHSFSSAQPPYPVSVQGKNKEVHYDLWYILKVQDNMRFPAIFCKPTYVKMSLEKHQSQDATANNSTCLPIGETDIEDPLEECLNKVFNLQSFRPGQKDIINAIHTGENTFLVMPTGGGKTLCFTLPALLRKGVAVVIVPLLALGTDILRRYEEKRIPAVFLSHLTAEVTLNTVIHDLNSNTPKTKLLIITPESLVNKPVVWGCVVGLKERGLLEMVVVDEAHCMDQMGHEFRPTYLQLSKLAELKTQIVACTATATPTTKQFIMTHLQMGECRTFHNSVDRRNIQYSVRLKGKTREACHGQVCEVVLDHKEQCGIVYCQTVSDVKDIHYHLQENGIKTVKYHGTGTGQNEQEGRQSLLDWQRGLKDVLVATKAAGAGIDKPDVRFVVHLGCPSSVPDYLQESGRAGRDGRLAEAILFYSPKDKALHVTRIGAIEEETYRAGAVRRLADVINFCETELCRRKVLLEAFGEDTTSYNCNKTCDNCLSLTVAREVVLTTEAANMVRCVSAIRHTVPQPSSSLLARVFLGLGTGQAVKKQKLDELPEFGLGKNSGFNLKICERFIRAMTRAEILEEVLVPKSTTQKFASLHILPGRMAESTIRNEVHVTLFIR</sequence>
<dbReference type="PANTHER" id="PTHR13710">
    <property type="entry name" value="DNA HELICASE RECQ FAMILY MEMBER"/>
    <property type="match status" value="1"/>
</dbReference>
<evidence type="ECO:0000256" key="10">
    <source>
        <dbReference type="ARBA" id="ARBA00034617"/>
    </source>
</evidence>
<dbReference type="SUPFAM" id="SSF52540">
    <property type="entry name" value="P-loop containing nucleoside triphosphate hydrolases"/>
    <property type="match status" value="1"/>
</dbReference>
<dbReference type="GO" id="GO:0005524">
    <property type="term" value="F:ATP binding"/>
    <property type="evidence" value="ECO:0007669"/>
    <property type="project" value="UniProtKB-KW"/>
</dbReference>
<dbReference type="Pfam" id="PF16124">
    <property type="entry name" value="RecQ_Zn_bind"/>
    <property type="match status" value="1"/>
</dbReference>
<dbReference type="InterPro" id="IPR011545">
    <property type="entry name" value="DEAD/DEAH_box_helicase_dom"/>
</dbReference>
<comment type="subcellular location">
    <subcellularLocation>
        <location evidence="1 11">Nucleus</location>
    </subcellularLocation>
</comment>
<keyword evidence="14" id="KW-1185">Reference proteome</keyword>
<dbReference type="SMART" id="SM00490">
    <property type="entry name" value="HELICc"/>
    <property type="match status" value="1"/>
</dbReference>
<keyword evidence="7" id="KW-0238">DNA-binding</keyword>
<keyword evidence="4 11" id="KW-0378">Hydrolase</keyword>
<dbReference type="GO" id="GO:0005694">
    <property type="term" value="C:chromosome"/>
    <property type="evidence" value="ECO:0000318"/>
    <property type="project" value="GO_Central"/>
</dbReference>
<dbReference type="OMA" id="PAIFCKP"/>
<evidence type="ECO:0000256" key="11">
    <source>
        <dbReference type="RuleBase" id="RU364117"/>
    </source>
</evidence>
<dbReference type="Proteomes" id="UP000001554">
    <property type="component" value="Chromosome 1"/>
</dbReference>
<keyword evidence="8" id="KW-0413">Isomerase</keyword>
<evidence type="ECO:0000313" key="14">
    <source>
        <dbReference type="Proteomes" id="UP000001554"/>
    </source>
</evidence>
<dbReference type="AlphaFoldDB" id="A0A9J7LV85"/>
<evidence type="ECO:0000259" key="13">
    <source>
        <dbReference type="PROSITE" id="PS51194"/>
    </source>
</evidence>
<evidence type="ECO:0000256" key="3">
    <source>
        <dbReference type="ARBA" id="ARBA00022741"/>
    </source>
</evidence>
<dbReference type="GO" id="GO:0009378">
    <property type="term" value="F:four-way junction helicase activity"/>
    <property type="evidence" value="ECO:0000318"/>
    <property type="project" value="GO_Central"/>
</dbReference>
<evidence type="ECO:0000256" key="1">
    <source>
        <dbReference type="ARBA" id="ARBA00004123"/>
    </source>
</evidence>
<comment type="similarity">
    <text evidence="2 11">Belongs to the helicase family. RecQ subfamily.</text>
</comment>
<comment type="catalytic activity">
    <reaction evidence="10 11">
        <text>Couples ATP hydrolysis with the unwinding of duplex DNA by translocating in the 3'-5' direction.</text>
        <dbReference type="EC" id="5.6.2.4"/>
    </reaction>
</comment>
<evidence type="ECO:0000256" key="8">
    <source>
        <dbReference type="ARBA" id="ARBA00023235"/>
    </source>
</evidence>
<evidence type="ECO:0000256" key="5">
    <source>
        <dbReference type="ARBA" id="ARBA00022806"/>
    </source>
</evidence>
<dbReference type="GO" id="GO:0003677">
    <property type="term" value="F:DNA binding"/>
    <property type="evidence" value="ECO:0007669"/>
    <property type="project" value="UniProtKB-KW"/>
</dbReference>
<dbReference type="CDD" id="cd17920">
    <property type="entry name" value="DEXHc_RecQ"/>
    <property type="match status" value="1"/>
</dbReference>
<dbReference type="GeneID" id="118424337"/>
<dbReference type="RefSeq" id="XP_035689163.1">
    <property type="nucleotide sequence ID" value="XM_035833270.1"/>
</dbReference>
<feature type="domain" description="Helicase ATP-binding" evidence="12">
    <location>
        <begin position="228"/>
        <end position="401"/>
    </location>
</feature>
<dbReference type="GO" id="GO:0016787">
    <property type="term" value="F:hydrolase activity"/>
    <property type="evidence" value="ECO:0007669"/>
    <property type="project" value="UniProtKB-KW"/>
</dbReference>
<evidence type="ECO:0000256" key="2">
    <source>
        <dbReference type="ARBA" id="ARBA00005446"/>
    </source>
</evidence>
<dbReference type="NCBIfam" id="TIGR00614">
    <property type="entry name" value="recQ_fam"/>
    <property type="match status" value="1"/>
</dbReference>
<keyword evidence="6 11" id="KW-0067">ATP-binding</keyword>
<dbReference type="Gene3D" id="3.40.50.300">
    <property type="entry name" value="P-loop containing nucleotide triphosphate hydrolases"/>
    <property type="match status" value="2"/>
</dbReference>
<protein>
    <recommendedName>
        <fullName evidence="11">ATP-dependent DNA helicase</fullName>
        <ecNumber evidence="11">5.6.2.4</ecNumber>
    </recommendedName>
</protein>
<dbReference type="GO" id="GO:0000724">
    <property type="term" value="P:double-strand break repair via homologous recombination"/>
    <property type="evidence" value="ECO:0000318"/>
    <property type="project" value="GO_Central"/>
</dbReference>
<dbReference type="GO" id="GO:0006260">
    <property type="term" value="P:DNA replication"/>
    <property type="evidence" value="ECO:0000318"/>
    <property type="project" value="GO_Central"/>
</dbReference>
<reference evidence="14" key="1">
    <citation type="journal article" date="2020" name="Nat. Ecol. Evol.">
        <title>Deeply conserved synteny resolves early events in vertebrate evolution.</title>
        <authorList>
            <person name="Simakov O."/>
            <person name="Marletaz F."/>
            <person name="Yue J.X."/>
            <person name="O'Connell B."/>
            <person name="Jenkins J."/>
            <person name="Brandt A."/>
            <person name="Calef R."/>
            <person name="Tung C.H."/>
            <person name="Huang T.K."/>
            <person name="Schmutz J."/>
            <person name="Satoh N."/>
            <person name="Yu J.K."/>
            <person name="Putnam N.H."/>
            <person name="Green R.E."/>
            <person name="Rokhsar D.S."/>
        </authorList>
    </citation>
    <scope>NUCLEOTIDE SEQUENCE [LARGE SCALE GENOMIC DNA]</scope>
    <source>
        <strain evidence="14">S238N-H82</strain>
    </source>
</reference>
<dbReference type="InterPro" id="IPR001650">
    <property type="entry name" value="Helicase_C-like"/>
</dbReference>
<dbReference type="InterPro" id="IPR032284">
    <property type="entry name" value="RecQ_Zn-bd"/>
</dbReference>
<keyword evidence="9 11" id="KW-0539">Nucleus</keyword>
<comment type="catalytic activity">
    <reaction evidence="11">
        <text>ATP + H2O = ADP + phosphate + H(+)</text>
        <dbReference type="Rhea" id="RHEA:13065"/>
        <dbReference type="ChEBI" id="CHEBI:15377"/>
        <dbReference type="ChEBI" id="CHEBI:15378"/>
        <dbReference type="ChEBI" id="CHEBI:30616"/>
        <dbReference type="ChEBI" id="CHEBI:43474"/>
        <dbReference type="ChEBI" id="CHEBI:456216"/>
    </reaction>
</comment>
<dbReference type="PROSITE" id="PS51194">
    <property type="entry name" value="HELICASE_CTER"/>
    <property type="match status" value="1"/>
</dbReference>
<dbReference type="KEGG" id="bfo:118424337"/>
<dbReference type="GO" id="GO:0043138">
    <property type="term" value="F:3'-5' DNA helicase activity"/>
    <property type="evidence" value="ECO:0000318"/>
    <property type="project" value="GO_Central"/>
</dbReference>
<name>A0A9J7LV85_BRAFL</name>